<dbReference type="GO" id="GO:0043043">
    <property type="term" value="P:peptide biosynthetic process"/>
    <property type="evidence" value="ECO:0007669"/>
    <property type="project" value="InterPro"/>
</dbReference>
<sequence>MALGVNELKPKTFLIYEGQPYVVLETHHLKMQQRRPTVQVKMRNLTNGKILERNFAQSDVFEEADIERTRVKFLYNHKGQYWFSYENELSKRFLLTEELIGEATNFLKPNTILDAIEYNGKIINIELPVKMDFKVIEAPPAIRGDTAQGGVKQVKIETGAYLNVPLFINQDDMVRINTETGEYVERVEKGK</sequence>
<dbReference type="InterPro" id="IPR013185">
    <property type="entry name" value="Transl_elong_KOW-like"/>
</dbReference>
<dbReference type="InterPro" id="IPR008991">
    <property type="entry name" value="Translation_prot_SH3-like_sf"/>
</dbReference>
<dbReference type="PANTHER" id="PTHR30053:SF12">
    <property type="entry name" value="ELONGATION FACTOR P (EF-P) FAMILY PROTEIN"/>
    <property type="match status" value="1"/>
</dbReference>
<dbReference type="InterPro" id="IPR014722">
    <property type="entry name" value="Rib_uL2_dom2"/>
</dbReference>
<dbReference type="InterPro" id="IPR012340">
    <property type="entry name" value="NA-bd_OB-fold"/>
</dbReference>
<dbReference type="Gene3D" id="2.40.50.140">
    <property type="entry name" value="Nucleic acid-binding proteins"/>
    <property type="match status" value="2"/>
</dbReference>
<evidence type="ECO:0000259" key="2">
    <source>
        <dbReference type="SMART" id="SM00841"/>
    </source>
</evidence>
<dbReference type="GO" id="GO:0003746">
    <property type="term" value="F:translation elongation factor activity"/>
    <property type="evidence" value="ECO:0007669"/>
    <property type="project" value="TreeGrafter"/>
</dbReference>
<dbReference type="STRING" id="1802661.A2649_00510"/>
<protein>
    <recommendedName>
        <fullName evidence="2">Elongation factor P C-terminal domain-containing protein</fullName>
    </recommendedName>
</protein>
<dbReference type="PANTHER" id="PTHR30053">
    <property type="entry name" value="ELONGATION FACTOR P"/>
    <property type="match status" value="1"/>
</dbReference>
<dbReference type="AlphaFoldDB" id="A0A1F8EEL2"/>
<dbReference type="NCBIfam" id="NF001810">
    <property type="entry name" value="PRK00529.1"/>
    <property type="match status" value="1"/>
</dbReference>
<comment type="similarity">
    <text evidence="1">Belongs to the elongation factor P family.</text>
</comment>
<dbReference type="GO" id="GO:0005829">
    <property type="term" value="C:cytosol"/>
    <property type="evidence" value="ECO:0007669"/>
    <property type="project" value="UniProtKB-ARBA"/>
</dbReference>
<dbReference type="CDD" id="cd05794">
    <property type="entry name" value="S1_EF-P_repeat_2"/>
    <property type="match status" value="1"/>
</dbReference>
<dbReference type="EMBL" id="MGJB01000014">
    <property type="protein sequence ID" value="OGM98548.1"/>
    <property type="molecule type" value="Genomic_DNA"/>
</dbReference>
<evidence type="ECO:0000313" key="4">
    <source>
        <dbReference type="Proteomes" id="UP000176893"/>
    </source>
</evidence>
<dbReference type="InterPro" id="IPR015365">
    <property type="entry name" value="Elong-fact-P_C"/>
</dbReference>
<dbReference type="SUPFAM" id="SSF50249">
    <property type="entry name" value="Nucleic acid-binding proteins"/>
    <property type="match status" value="2"/>
</dbReference>
<evidence type="ECO:0000313" key="3">
    <source>
        <dbReference type="EMBL" id="OGM98548.1"/>
    </source>
</evidence>
<gene>
    <name evidence="3" type="ORF">A2649_00510</name>
</gene>
<dbReference type="InterPro" id="IPR020599">
    <property type="entry name" value="Transl_elong_fac_P/YeiP"/>
</dbReference>
<organism evidence="3 4">
    <name type="scientific">Candidatus Yanofskybacteria bacterium RIFCSPHIGHO2_01_FULL_41_26</name>
    <dbReference type="NCBI Taxonomy" id="1802661"/>
    <lineage>
        <taxon>Bacteria</taxon>
        <taxon>Candidatus Yanofskyibacteriota</taxon>
    </lineage>
</organism>
<evidence type="ECO:0000256" key="1">
    <source>
        <dbReference type="ARBA" id="ARBA00009479"/>
    </source>
</evidence>
<reference evidence="3 4" key="1">
    <citation type="journal article" date="2016" name="Nat. Commun.">
        <title>Thousands of microbial genomes shed light on interconnected biogeochemical processes in an aquifer system.</title>
        <authorList>
            <person name="Anantharaman K."/>
            <person name="Brown C.T."/>
            <person name="Hug L.A."/>
            <person name="Sharon I."/>
            <person name="Castelle C.J."/>
            <person name="Probst A.J."/>
            <person name="Thomas B.C."/>
            <person name="Singh A."/>
            <person name="Wilkins M.J."/>
            <person name="Karaoz U."/>
            <person name="Brodie E.L."/>
            <person name="Williams K.H."/>
            <person name="Hubbard S.S."/>
            <person name="Banfield J.F."/>
        </authorList>
    </citation>
    <scope>NUCLEOTIDE SEQUENCE [LARGE SCALE GENOMIC DNA]</scope>
</reference>
<dbReference type="PIRSF" id="PIRSF005901">
    <property type="entry name" value="EF-P"/>
    <property type="match status" value="1"/>
</dbReference>
<name>A0A1F8EEL2_9BACT</name>
<accession>A0A1F8EEL2</accession>
<feature type="domain" description="Elongation factor P C-terminal" evidence="2">
    <location>
        <begin position="131"/>
        <end position="186"/>
    </location>
</feature>
<dbReference type="PROSITE" id="PS01275">
    <property type="entry name" value="EFP"/>
    <property type="match status" value="1"/>
</dbReference>
<dbReference type="Proteomes" id="UP000176893">
    <property type="component" value="Unassembled WGS sequence"/>
</dbReference>
<dbReference type="Pfam" id="PF08207">
    <property type="entry name" value="EFP_N"/>
    <property type="match status" value="1"/>
</dbReference>
<proteinExistence type="inferred from homology"/>
<dbReference type="FunFam" id="2.40.50.140:FF:000004">
    <property type="entry name" value="Elongation factor P"/>
    <property type="match status" value="1"/>
</dbReference>
<dbReference type="Gene3D" id="2.30.30.30">
    <property type="match status" value="1"/>
</dbReference>
<comment type="caution">
    <text evidence="3">The sequence shown here is derived from an EMBL/GenBank/DDBJ whole genome shotgun (WGS) entry which is preliminary data.</text>
</comment>
<dbReference type="InterPro" id="IPR013852">
    <property type="entry name" value="Transl_elong_P/YeiP_CS"/>
</dbReference>
<dbReference type="SUPFAM" id="SSF50104">
    <property type="entry name" value="Translation proteins SH3-like domain"/>
    <property type="match status" value="1"/>
</dbReference>
<dbReference type="Pfam" id="PF09285">
    <property type="entry name" value="Elong-fact-P_C"/>
    <property type="match status" value="1"/>
</dbReference>
<dbReference type="SMART" id="SM00841">
    <property type="entry name" value="Elong-fact-P_C"/>
    <property type="match status" value="1"/>
</dbReference>